<keyword evidence="1" id="KW-0732">Signal</keyword>
<gene>
    <name evidence="2" type="ORF">SAMN04490357_4675</name>
</gene>
<evidence type="ECO:0008006" key="4">
    <source>
        <dbReference type="Google" id="ProtNLM"/>
    </source>
</evidence>
<feature type="chain" id="PRO_5038485810" description="Lipoprotein" evidence="1">
    <location>
        <begin position="24"/>
        <end position="297"/>
    </location>
</feature>
<evidence type="ECO:0000256" key="1">
    <source>
        <dbReference type="SAM" id="SignalP"/>
    </source>
</evidence>
<dbReference type="Proteomes" id="UP000182375">
    <property type="component" value="Unassembled WGS sequence"/>
</dbReference>
<dbReference type="PROSITE" id="PS51257">
    <property type="entry name" value="PROKAR_LIPOPROTEIN"/>
    <property type="match status" value="1"/>
</dbReference>
<sequence>MKSTTVRRVTLSVAVAAALSGVAACGSSGSGKGAAGGDTAIHASPVAAVLRTVEQNTDKAESAKVRSSTSLGDLMALTANGEVSWAGGLKGDLTLTYTGGKMGDALRKMGNASSQARYLPDAAYGKMSDTFARTTGKHWVRYSYDDLTKITGGTMPNLQQQARSTTPNQTVQALLASHDVHKVGAETVSGVRATHYAGTLDIADLARRNGGLSADRLAALKKQLQASGVTTETLDVWISDQNLLVKKSERADTANGRMSNTTYYSDYGVKVSPVAPPAADTQDFADLMKSGGSGMPS</sequence>
<dbReference type="InterPro" id="IPR029046">
    <property type="entry name" value="LolA/LolB/LppX"/>
</dbReference>
<protein>
    <recommendedName>
        <fullName evidence="4">Lipoprotein</fullName>
    </recommendedName>
</protein>
<dbReference type="EMBL" id="FNTD01000004">
    <property type="protein sequence ID" value="SED38855.1"/>
    <property type="molecule type" value="Genomic_DNA"/>
</dbReference>
<accession>A0A1H5A9U1</accession>
<feature type="signal peptide" evidence="1">
    <location>
        <begin position="1"/>
        <end position="23"/>
    </location>
</feature>
<dbReference type="GeneID" id="95513772"/>
<dbReference type="STRING" id="67331.SAMN04490357_4675"/>
<reference evidence="2 3" key="1">
    <citation type="submission" date="2016-10" db="EMBL/GenBank/DDBJ databases">
        <authorList>
            <person name="de Groot N.N."/>
        </authorList>
    </citation>
    <scope>NUCLEOTIDE SEQUENCE [LARGE SCALE GENOMIC DNA]</scope>
    <source>
        <strain evidence="2 3">DSM 40306</strain>
    </source>
</reference>
<dbReference type="SUPFAM" id="SSF89392">
    <property type="entry name" value="Prokaryotic lipoproteins and lipoprotein localization factors"/>
    <property type="match status" value="1"/>
</dbReference>
<dbReference type="AlphaFoldDB" id="A0A1H5A9U1"/>
<organism evidence="2 3">
    <name type="scientific">Streptomyces misionensis</name>
    <dbReference type="NCBI Taxonomy" id="67331"/>
    <lineage>
        <taxon>Bacteria</taxon>
        <taxon>Bacillati</taxon>
        <taxon>Actinomycetota</taxon>
        <taxon>Actinomycetes</taxon>
        <taxon>Kitasatosporales</taxon>
        <taxon>Streptomycetaceae</taxon>
        <taxon>Streptomyces</taxon>
    </lineage>
</organism>
<dbReference type="Gene3D" id="2.50.20.20">
    <property type="match status" value="1"/>
</dbReference>
<proteinExistence type="predicted"/>
<name>A0A1H5A9U1_9ACTN</name>
<dbReference type="RefSeq" id="WP_074993010.1">
    <property type="nucleotide sequence ID" value="NZ_FNTD01000004.1"/>
</dbReference>
<evidence type="ECO:0000313" key="3">
    <source>
        <dbReference type="Proteomes" id="UP000182375"/>
    </source>
</evidence>
<evidence type="ECO:0000313" key="2">
    <source>
        <dbReference type="EMBL" id="SED38855.1"/>
    </source>
</evidence>